<feature type="chain" id="PRO_5020268431" evidence="1">
    <location>
        <begin position="28"/>
        <end position="187"/>
    </location>
</feature>
<accession>A0A4V6N9X8</accession>
<sequence length="187" mass="20054">MTLRHDAFKPLMVSAAFLFLLCVCADAAGKRGDKVAPAAASSINAPAQLSPLSPDAPQDKPRVLERDAIDAFRAATAPYREQAKAAYPAAKSRYLAGLPAGQHFYVTVTLHSAGKQESVFLEVLSIKDGVVRGLLASQMQLLTDYQPGQAMAVSESDIEDWTITYPDGHEEGNFVGKFLDTYQPPGG</sequence>
<name>A0A4V6N9X8_9GAMM</name>
<proteinExistence type="predicted"/>
<evidence type="ECO:0000313" key="3">
    <source>
        <dbReference type="EMBL" id="TCI08254.1"/>
    </source>
</evidence>
<dbReference type="Pfam" id="PF10077">
    <property type="entry name" value="DUF2314"/>
    <property type="match status" value="1"/>
</dbReference>
<evidence type="ECO:0000313" key="4">
    <source>
        <dbReference type="Proteomes" id="UP000291822"/>
    </source>
</evidence>
<dbReference type="InterPro" id="IPR018756">
    <property type="entry name" value="DUF2314"/>
</dbReference>
<dbReference type="Proteomes" id="UP000291822">
    <property type="component" value="Unassembled WGS sequence"/>
</dbReference>
<gene>
    <name evidence="3" type="ORF">EZM97_26810</name>
</gene>
<comment type="caution">
    <text evidence="3">The sequence shown here is derived from an EMBL/GenBank/DDBJ whole genome shotgun (WGS) entry which is preliminary data.</text>
</comment>
<feature type="signal peptide" evidence="1">
    <location>
        <begin position="1"/>
        <end position="27"/>
    </location>
</feature>
<evidence type="ECO:0000256" key="1">
    <source>
        <dbReference type="SAM" id="SignalP"/>
    </source>
</evidence>
<keyword evidence="4" id="KW-1185">Reference proteome</keyword>
<organism evidence="3 4">
    <name type="scientific">Dyella soli</name>
    <dbReference type="NCBI Taxonomy" id="522319"/>
    <lineage>
        <taxon>Bacteria</taxon>
        <taxon>Pseudomonadati</taxon>
        <taxon>Pseudomonadota</taxon>
        <taxon>Gammaproteobacteria</taxon>
        <taxon>Lysobacterales</taxon>
        <taxon>Rhodanobacteraceae</taxon>
        <taxon>Dyella</taxon>
    </lineage>
</organism>
<keyword evidence="1" id="KW-0732">Signal</keyword>
<protein>
    <submittedName>
        <fullName evidence="3">DUF2314 domain-containing protein</fullName>
    </submittedName>
</protein>
<feature type="domain" description="DUF2314" evidence="2">
    <location>
        <begin position="99"/>
        <end position="165"/>
    </location>
</feature>
<reference evidence="3 4" key="1">
    <citation type="submission" date="2019-02" db="EMBL/GenBank/DDBJ databases">
        <title>Dyella amyloliquefaciens sp. nov., isolated from forest soil.</title>
        <authorList>
            <person name="Gao Z.-H."/>
            <person name="Qiu L.-H."/>
        </authorList>
    </citation>
    <scope>NUCLEOTIDE SEQUENCE [LARGE SCALE GENOMIC DNA]</scope>
    <source>
        <strain evidence="3 4">KACC 12747</strain>
    </source>
</reference>
<dbReference type="AlphaFoldDB" id="A0A4V6N9X8"/>
<dbReference type="RefSeq" id="WP_131151805.1">
    <property type="nucleotide sequence ID" value="NZ_SJTG01000004.1"/>
</dbReference>
<evidence type="ECO:0000259" key="2">
    <source>
        <dbReference type="Pfam" id="PF10077"/>
    </source>
</evidence>
<dbReference type="EMBL" id="SJTG01000004">
    <property type="protein sequence ID" value="TCI08254.1"/>
    <property type="molecule type" value="Genomic_DNA"/>
</dbReference>